<dbReference type="Proteomes" id="UP000272015">
    <property type="component" value="Unassembled WGS sequence"/>
</dbReference>
<accession>A0A3A5MI17</accession>
<dbReference type="InterPro" id="IPR006944">
    <property type="entry name" value="Phage/GTA_portal"/>
</dbReference>
<protein>
    <submittedName>
        <fullName evidence="1">Phage portal protein</fullName>
    </submittedName>
</protein>
<reference evidence="1 2" key="1">
    <citation type="submission" date="2018-09" db="EMBL/GenBank/DDBJ databases">
        <title>Novel species of Cryobacterium.</title>
        <authorList>
            <person name="Liu Q."/>
            <person name="Xin Y.-H."/>
        </authorList>
    </citation>
    <scope>NUCLEOTIDE SEQUENCE [LARGE SCALE GENOMIC DNA]</scope>
    <source>
        <strain evidence="1 2">Hh39</strain>
    </source>
</reference>
<evidence type="ECO:0000313" key="2">
    <source>
        <dbReference type="Proteomes" id="UP000272015"/>
    </source>
</evidence>
<dbReference type="Gene3D" id="3.40.140.120">
    <property type="match status" value="1"/>
</dbReference>
<evidence type="ECO:0000313" key="1">
    <source>
        <dbReference type="EMBL" id="RJT89820.1"/>
    </source>
</evidence>
<sequence>MGFLSWLTKSNGMAVTDMSTYANTGIVSPWSDGELSKIVWSDVFGTTAQFAIRAEAMTIPAVVKARSIYVALVANRPLRAFDTAGVVDGADWLSRTDGSISPFHRMTWTLDDLFFYGHSLWGVERDDSGAITAAERCPIELWKVDADGQILVNDEPVEADTVLYIPGPSEGLLTMASRSLRGAAALETAWIGRAQSPIPAIELHETVESGVTPEEAQEVVAAWAQARKDPNGAIAYTPYSIQANALGTSTADMFVEGRNFTKLDVANFFALPAALLDGSLSAASLTYSTQEGKRNELLDYSVPYWIGAIEGRLSQDDVVPAGQRVRFDFSDLLTPVNSPTGANQED</sequence>
<dbReference type="AlphaFoldDB" id="A0A3A5MI17"/>
<dbReference type="EMBL" id="QZVS01000068">
    <property type="protein sequence ID" value="RJT89820.1"/>
    <property type="molecule type" value="Genomic_DNA"/>
</dbReference>
<dbReference type="Gene3D" id="3.30.1120.70">
    <property type="match status" value="1"/>
</dbReference>
<dbReference type="Pfam" id="PF04860">
    <property type="entry name" value="Phage_portal"/>
    <property type="match status" value="1"/>
</dbReference>
<dbReference type="Gene3D" id="1.20.1270.210">
    <property type="match status" value="1"/>
</dbReference>
<gene>
    <name evidence="1" type="ORF">D6T64_05655</name>
</gene>
<organism evidence="1 2">
    <name type="scientific">Cryobacterium melibiosiphilum</name>
    <dbReference type="NCBI Taxonomy" id="995039"/>
    <lineage>
        <taxon>Bacteria</taxon>
        <taxon>Bacillati</taxon>
        <taxon>Actinomycetota</taxon>
        <taxon>Actinomycetes</taxon>
        <taxon>Micrococcales</taxon>
        <taxon>Microbacteriaceae</taxon>
        <taxon>Cryobacterium</taxon>
    </lineage>
</organism>
<keyword evidence="2" id="KW-1185">Reference proteome</keyword>
<proteinExistence type="predicted"/>
<comment type="caution">
    <text evidence="1">The sequence shown here is derived from an EMBL/GenBank/DDBJ whole genome shotgun (WGS) entry which is preliminary data.</text>
</comment>
<name>A0A3A5MI17_9MICO</name>